<protein>
    <recommendedName>
        <fullName evidence="1">HNH endonuclease 5 domain-containing protein</fullName>
    </recommendedName>
</protein>
<dbReference type="AlphaFoldDB" id="X1UGX2"/>
<dbReference type="InterPro" id="IPR029471">
    <property type="entry name" value="HNH_5"/>
</dbReference>
<dbReference type="Pfam" id="PF14279">
    <property type="entry name" value="HNH_5"/>
    <property type="match status" value="1"/>
</dbReference>
<organism evidence="2">
    <name type="scientific">marine sediment metagenome</name>
    <dbReference type="NCBI Taxonomy" id="412755"/>
    <lineage>
        <taxon>unclassified sequences</taxon>
        <taxon>metagenomes</taxon>
        <taxon>ecological metagenomes</taxon>
    </lineage>
</organism>
<evidence type="ECO:0000259" key="1">
    <source>
        <dbReference type="Pfam" id="PF14279"/>
    </source>
</evidence>
<proteinExistence type="predicted"/>
<dbReference type="EMBL" id="BARW01040208">
    <property type="protein sequence ID" value="GAJ16784.1"/>
    <property type="molecule type" value="Genomic_DNA"/>
</dbReference>
<feature type="domain" description="HNH endonuclease 5" evidence="1">
    <location>
        <begin position="4"/>
        <end position="55"/>
    </location>
</feature>
<comment type="caution">
    <text evidence="2">The sequence shown here is derived from an EMBL/GenBank/DDBJ whole genome shotgun (WGS) entry which is preliminary data.</text>
</comment>
<gene>
    <name evidence="2" type="ORF">S12H4_60885</name>
</gene>
<feature type="non-terminal residue" evidence="2">
    <location>
        <position position="1"/>
    </location>
</feature>
<evidence type="ECO:0000313" key="2">
    <source>
        <dbReference type="EMBL" id="GAJ16784.1"/>
    </source>
</evidence>
<accession>X1UGX2</accession>
<sequence>DYTCVWCGTKEKQKLGLGPLIPLSRGGRLEFDNYVTTCQHCRPSKANKLPLEFIDETIRVEEFLHGELDEHLRVLSDDPGRFVQIRFFLFSEISEFLHRLTNDPTIPSATRTRSELLNVKLLK</sequence>
<dbReference type="Gene3D" id="1.10.30.50">
    <property type="match status" value="1"/>
</dbReference>
<reference evidence="2" key="1">
    <citation type="journal article" date="2014" name="Front. Microbiol.">
        <title>High frequency of phylogenetically diverse reductive dehalogenase-homologous genes in deep subseafloor sedimentary metagenomes.</title>
        <authorList>
            <person name="Kawai M."/>
            <person name="Futagami T."/>
            <person name="Toyoda A."/>
            <person name="Takaki Y."/>
            <person name="Nishi S."/>
            <person name="Hori S."/>
            <person name="Arai W."/>
            <person name="Tsubouchi T."/>
            <person name="Morono Y."/>
            <person name="Uchiyama I."/>
            <person name="Ito T."/>
            <person name="Fujiyama A."/>
            <person name="Inagaki F."/>
            <person name="Takami H."/>
        </authorList>
    </citation>
    <scope>NUCLEOTIDE SEQUENCE</scope>
    <source>
        <strain evidence="2">Expedition CK06-06</strain>
    </source>
</reference>
<name>X1UGX2_9ZZZZ</name>